<dbReference type="PANTHER" id="PTHR30349:SF64">
    <property type="entry name" value="PROPHAGE INTEGRASE INTD-RELATED"/>
    <property type="match status" value="1"/>
</dbReference>
<dbReference type="Gene3D" id="1.10.150.130">
    <property type="match status" value="1"/>
</dbReference>
<dbReference type="RefSeq" id="WP_269428495.1">
    <property type="nucleotide sequence ID" value="NZ_JAPWGM010000005.1"/>
</dbReference>
<gene>
    <name evidence="5" type="ORF">O0955_15630</name>
</gene>
<comment type="similarity">
    <text evidence="1">Belongs to the 'phage' integrase family.</text>
</comment>
<protein>
    <submittedName>
        <fullName evidence="5">Tyrosine-type recombinase/integrase</fullName>
    </submittedName>
</protein>
<keyword evidence="6" id="KW-1185">Reference proteome</keyword>
<name>A0ABT4LC00_9SPHI</name>
<proteinExistence type="inferred from homology"/>
<accession>A0ABT4LC00</accession>
<dbReference type="InterPro" id="IPR010998">
    <property type="entry name" value="Integrase_recombinase_N"/>
</dbReference>
<dbReference type="InterPro" id="IPR013762">
    <property type="entry name" value="Integrase-like_cat_sf"/>
</dbReference>
<evidence type="ECO:0000256" key="1">
    <source>
        <dbReference type="ARBA" id="ARBA00008857"/>
    </source>
</evidence>
<dbReference type="InterPro" id="IPR025269">
    <property type="entry name" value="SAM-like_dom"/>
</dbReference>
<evidence type="ECO:0000313" key="5">
    <source>
        <dbReference type="EMBL" id="MCZ4245440.1"/>
    </source>
</evidence>
<evidence type="ECO:0000313" key="6">
    <source>
        <dbReference type="Proteomes" id="UP001144347"/>
    </source>
</evidence>
<sequence length="372" mass="44281">MKFKAGLNKSGINKKEQEKRIRKAYNAIHDLLTTKIYDGKDFNEINKKQVMPSFNHAADAYLENRKLFLSDKSIRNYELGINFFKKYLQEINMPYVLLDCIDGELLENYIVYMKEYISPRFKKSLSKFTIKEYKERLGAILEFWFSKKRVLTHNPIKSIRIGYELIREQKDNSTVFSVEQLQSIFDYVKKHRKPPYLTFLLLIYYAHLRPIEICRLEIKDFDLEKRMIYLKAAKSKTRIARKITLDAPMHNHLLSIGVDFKKPEIQNYYLFSNHGNGRITYLGEIMYKHKSMSYSFKTMLTDLGINTSFTKYHLKHTANVHELVYEGLSFTEVQIKNGHTLSKTTEVYLKDLKEFYLENQKEEKERVLKFNI</sequence>
<dbReference type="Gene3D" id="1.10.443.10">
    <property type="entry name" value="Intergrase catalytic core"/>
    <property type="match status" value="1"/>
</dbReference>
<keyword evidence="2" id="KW-0238">DNA-binding</keyword>
<evidence type="ECO:0000259" key="4">
    <source>
        <dbReference type="PROSITE" id="PS51898"/>
    </source>
</evidence>
<dbReference type="InterPro" id="IPR002104">
    <property type="entry name" value="Integrase_catalytic"/>
</dbReference>
<dbReference type="EMBL" id="JAPWGM010000005">
    <property type="protein sequence ID" value="MCZ4245440.1"/>
    <property type="molecule type" value="Genomic_DNA"/>
</dbReference>
<dbReference type="PANTHER" id="PTHR30349">
    <property type="entry name" value="PHAGE INTEGRASE-RELATED"/>
    <property type="match status" value="1"/>
</dbReference>
<feature type="domain" description="Tyr recombinase" evidence="4">
    <location>
        <begin position="171"/>
        <end position="365"/>
    </location>
</feature>
<comment type="caution">
    <text evidence="5">The sequence shown here is derived from an EMBL/GenBank/DDBJ whole genome shotgun (WGS) entry which is preliminary data.</text>
</comment>
<dbReference type="SUPFAM" id="SSF56349">
    <property type="entry name" value="DNA breaking-rejoining enzymes"/>
    <property type="match status" value="1"/>
</dbReference>
<organism evidence="5 6">
    <name type="scientific">Pedobacter punctiformis</name>
    <dbReference type="NCBI Taxonomy" id="3004097"/>
    <lineage>
        <taxon>Bacteria</taxon>
        <taxon>Pseudomonadati</taxon>
        <taxon>Bacteroidota</taxon>
        <taxon>Sphingobacteriia</taxon>
        <taxon>Sphingobacteriales</taxon>
        <taxon>Sphingobacteriaceae</taxon>
        <taxon>Pedobacter</taxon>
    </lineage>
</organism>
<dbReference type="Proteomes" id="UP001144347">
    <property type="component" value="Unassembled WGS sequence"/>
</dbReference>
<dbReference type="Pfam" id="PF13102">
    <property type="entry name" value="Phage_int_SAM_5"/>
    <property type="match status" value="1"/>
</dbReference>
<keyword evidence="3" id="KW-0233">DNA recombination</keyword>
<dbReference type="InterPro" id="IPR050090">
    <property type="entry name" value="Tyrosine_recombinase_XerCD"/>
</dbReference>
<dbReference type="Pfam" id="PF00589">
    <property type="entry name" value="Phage_integrase"/>
    <property type="match status" value="1"/>
</dbReference>
<dbReference type="InterPro" id="IPR011010">
    <property type="entry name" value="DNA_brk_join_enz"/>
</dbReference>
<reference evidence="5" key="1">
    <citation type="submission" date="2022-12" db="EMBL/GenBank/DDBJ databases">
        <title>Genome sequence of HCMS5-2.</title>
        <authorList>
            <person name="Woo H."/>
        </authorList>
    </citation>
    <scope>NUCLEOTIDE SEQUENCE</scope>
    <source>
        <strain evidence="5">HCMS5-2</strain>
    </source>
</reference>
<evidence type="ECO:0000256" key="2">
    <source>
        <dbReference type="ARBA" id="ARBA00023125"/>
    </source>
</evidence>
<evidence type="ECO:0000256" key="3">
    <source>
        <dbReference type="ARBA" id="ARBA00023172"/>
    </source>
</evidence>
<dbReference type="PROSITE" id="PS51898">
    <property type="entry name" value="TYR_RECOMBINASE"/>
    <property type="match status" value="1"/>
</dbReference>